<accession>A0AA96WQI2</accession>
<feature type="transmembrane region" description="Helical" evidence="1">
    <location>
        <begin position="106"/>
        <end position="124"/>
    </location>
</feature>
<reference evidence="2" key="1">
    <citation type="journal article" date="2023" name="Plants (Basel)">
        <title>Genomic Analysis of Leptolyngbya boryana CZ1 Reveals Efficient Carbon Fixation Modules.</title>
        <authorList>
            <person name="Bai X."/>
            <person name="Wang H."/>
            <person name="Cheng W."/>
            <person name="Wang J."/>
            <person name="Ma M."/>
            <person name="Hu H."/>
            <person name="Song Z."/>
            <person name="Ma H."/>
            <person name="Fan Y."/>
            <person name="Du C."/>
            <person name="Xu J."/>
        </authorList>
    </citation>
    <scope>NUCLEOTIDE SEQUENCE</scope>
    <source>
        <strain evidence="2">CZ1</strain>
    </source>
</reference>
<feature type="transmembrane region" description="Helical" evidence="1">
    <location>
        <begin position="73"/>
        <end position="94"/>
    </location>
</feature>
<organism evidence="2">
    <name type="scientific">Leptolyngbya boryana CZ1</name>
    <dbReference type="NCBI Taxonomy" id="3060204"/>
    <lineage>
        <taxon>Bacteria</taxon>
        <taxon>Bacillati</taxon>
        <taxon>Cyanobacteriota</taxon>
        <taxon>Cyanophyceae</taxon>
        <taxon>Leptolyngbyales</taxon>
        <taxon>Leptolyngbyaceae</taxon>
        <taxon>Leptolyngbya group</taxon>
        <taxon>Leptolyngbya</taxon>
    </lineage>
</organism>
<feature type="transmembrane region" description="Helical" evidence="1">
    <location>
        <begin position="36"/>
        <end position="61"/>
    </location>
</feature>
<dbReference type="EMBL" id="CP130144">
    <property type="protein sequence ID" value="WNZ44046.1"/>
    <property type="molecule type" value="Genomic_DNA"/>
</dbReference>
<feature type="transmembrane region" description="Helical" evidence="1">
    <location>
        <begin position="130"/>
        <end position="154"/>
    </location>
</feature>
<reference evidence="2" key="2">
    <citation type="submission" date="2023-07" db="EMBL/GenBank/DDBJ databases">
        <authorList>
            <person name="Bai X.-H."/>
            <person name="Wang H.-H."/>
            <person name="Wang J."/>
            <person name="Ma M.-Y."/>
            <person name="Hu H.-H."/>
            <person name="Song Z.-L."/>
            <person name="Ma H.-G."/>
            <person name="Fan Y."/>
            <person name="Du C.-Y."/>
            <person name="Xu J.-C."/>
        </authorList>
    </citation>
    <scope>NUCLEOTIDE SEQUENCE</scope>
    <source>
        <strain evidence="2">CZ1</strain>
    </source>
</reference>
<feature type="transmembrane region" description="Helical" evidence="1">
    <location>
        <begin position="166"/>
        <end position="185"/>
    </location>
</feature>
<evidence type="ECO:0000256" key="1">
    <source>
        <dbReference type="SAM" id="Phobius"/>
    </source>
</evidence>
<keyword evidence="1" id="KW-0812">Transmembrane</keyword>
<dbReference type="RefSeq" id="WP_316426226.1">
    <property type="nucleotide sequence ID" value="NZ_CP130144.1"/>
</dbReference>
<keyword evidence="1" id="KW-0472">Membrane</keyword>
<dbReference type="AlphaFoldDB" id="A0AA96WQI2"/>
<evidence type="ECO:0000313" key="2">
    <source>
        <dbReference type="EMBL" id="WNZ44046.1"/>
    </source>
</evidence>
<keyword evidence="1" id="KW-1133">Transmembrane helix</keyword>
<sequence length="205" mass="22540">MKKAMATMRQLIYGKKFSQASLPSDLQGVICGQPMALYGLTCLVLLGVVILSGFFSGLFGAYGGRIAFTDPPVLSITLLIVLLIVSWTWLWNCVYRGFTNSLWKSFLIALILTFLAAIALQSPIFTGLSLLFNFLALGSISLAFLTCIFSLFLVDSLLKKQTATAKKLIVIAVATISIFVSYQIGQDFPEKSPFPRDYFIPTKLL</sequence>
<gene>
    <name evidence="2" type="ORF">Q2T42_19625</name>
</gene>
<proteinExistence type="predicted"/>
<protein>
    <submittedName>
        <fullName evidence="2">Uncharacterized protein</fullName>
    </submittedName>
</protein>
<name>A0AA96WQI2_LEPBY</name>